<evidence type="ECO:0000256" key="7">
    <source>
        <dbReference type="PIRNR" id="PIRNR000368"/>
    </source>
</evidence>
<dbReference type="NCBIfam" id="TIGR02491">
    <property type="entry name" value="NrdG"/>
    <property type="match status" value="1"/>
</dbReference>
<evidence type="ECO:0000313" key="9">
    <source>
        <dbReference type="Proteomes" id="UP000190065"/>
    </source>
</evidence>
<keyword evidence="4" id="KW-0479">Metal-binding</keyword>
<dbReference type="AlphaFoldDB" id="A0A1T4Q8E6"/>
<keyword evidence="6" id="KW-0411">Iron-sulfur</keyword>
<dbReference type="GO" id="GO:0004748">
    <property type="term" value="F:ribonucleoside-diphosphate reductase activity, thioredoxin disulfide as acceptor"/>
    <property type="evidence" value="ECO:0007669"/>
    <property type="project" value="TreeGrafter"/>
</dbReference>
<protein>
    <recommendedName>
        <fullName evidence="7">Anaerobic ribonucleoside-triphosphate reductase-activating protein</fullName>
        <ecNumber evidence="7">1.97.1.-</ecNumber>
    </recommendedName>
</protein>
<dbReference type="Pfam" id="PF13353">
    <property type="entry name" value="Fer4_12"/>
    <property type="match status" value="1"/>
</dbReference>
<gene>
    <name evidence="8" type="ORF">SAMN02745202_01731</name>
</gene>
<dbReference type="InterPro" id="IPR012837">
    <property type="entry name" value="NrdG"/>
</dbReference>
<sequence>MIHVLRVVHDTMVDGPGLRTSIYCAGCPHACLGCHNPQSWAFGQGERMTTETLMNEILTDSFADVTFTGGDPMAQAAGFLDLAKVIREQTHKTIWCYTGFTFEDLLQNSTQRALLEELDVLVDGRFIASQKDEDLLFRGSRNQRLIDVKRSLSTQKVVLWEADSVMAI</sequence>
<reference evidence="8 9" key="1">
    <citation type="submission" date="2017-02" db="EMBL/GenBank/DDBJ databases">
        <authorList>
            <person name="Peterson S.W."/>
        </authorList>
    </citation>
    <scope>NUCLEOTIDE SEQUENCE [LARGE SCALE GENOMIC DNA]</scope>
    <source>
        <strain evidence="8 9">ATCC 43324</strain>
    </source>
</reference>
<dbReference type="EC" id="1.97.1.-" evidence="7"/>
<comment type="cofactor">
    <cofactor evidence="1">
        <name>[4Fe-4S] cluster</name>
        <dbReference type="ChEBI" id="CHEBI:49883"/>
    </cofactor>
</comment>
<evidence type="ECO:0000256" key="1">
    <source>
        <dbReference type="ARBA" id="ARBA00001966"/>
    </source>
</evidence>
<evidence type="ECO:0000313" key="8">
    <source>
        <dbReference type="EMBL" id="SJZ99999.1"/>
    </source>
</evidence>
<dbReference type="SUPFAM" id="SSF102114">
    <property type="entry name" value="Radical SAM enzymes"/>
    <property type="match status" value="1"/>
</dbReference>
<dbReference type="InterPro" id="IPR034457">
    <property type="entry name" value="Organic_radical-activating"/>
</dbReference>
<dbReference type="Gene3D" id="3.20.20.70">
    <property type="entry name" value="Aldolase class I"/>
    <property type="match status" value="1"/>
</dbReference>
<dbReference type="SFLD" id="SFLDF00299">
    <property type="entry name" value="anaerobic_ribonucleoside-triph"/>
    <property type="match status" value="1"/>
</dbReference>
<evidence type="ECO:0000256" key="6">
    <source>
        <dbReference type="ARBA" id="ARBA00023014"/>
    </source>
</evidence>
<dbReference type="PANTHER" id="PTHR30352">
    <property type="entry name" value="PYRUVATE FORMATE-LYASE-ACTIVATING ENZYME"/>
    <property type="match status" value="1"/>
</dbReference>
<dbReference type="PIRSF" id="PIRSF000368">
    <property type="entry name" value="NrdG"/>
    <property type="match status" value="1"/>
</dbReference>
<dbReference type="EMBL" id="FUXK01000020">
    <property type="protein sequence ID" value="SJZ99999.1"/>
    <property type="molecule type" value="Genomic_DNA"/>
</dbReference>
<evidence type="ECO:0000256" key="4">
    <source>
        <dbReference type="ARBA" id="ARBA00022723"/>
    </source>
</evidence>
<name>A0A1T4Q8E6_9BACT</name>
<evidence type="ECO:0000256" key="5">
    <source>
        <dbReference type="ARBA" id="ARBA00023004"/>
    </source>
</evidence>
<keyword evidence="5" id="KW-0408">Iron</keyword>
<comment type="function">
    <text evidence="7">Activation of anaerobic ribonucleoside-triphosphate reductase under anaerobic conditions by generation of an organic free radical, using S-adenosylmethionine and reduced flavodoxin as cosubstrates to produce 5'-deoxy-adenosine.</text>
</comment>
<evidence type="ECO:0000256" key="2">
    <source>
        <dbReference type="ARBA" id="ARBA00022485"/>
    </source>
</evidence>
<dbReference type="SFLD" id="SFLDG01066">
    <property type="entry name" value="organic_radical-activating_enz"/>
    <property type="match status" value="1"/>
</dbReference>
<comment type="similarity">
    <text evidence="7">Belongs to the organic radical-activating enzymes family.</text>
</comment>
<accession>A0A1T4Q8E6</accession>
<organism evidence="8 9">
    <name type="scientific">Segatella oulorum</name>
    <dbReference type="NCBI Taxonomy" id="28136"/>
    <lineage>
        <taxon>Bacteria</taxon>
        <taxon>Pseudomonadati</taxon>
        <taxon>Bacteroidota</taxon>
        <taxon>Bacteroidia</taxon>
        <taxon>Bacteroidales</taxon>
        <taxon>Prevotellaceae</taxon>
        <taxon>Segatella</taxon>
    </lineage>
</organism>
<dbReference type="InterPro" id="IPR007197">
    <property type="entry name" value="rSAM"/>
</dbReference>
<dbReference type="STRING" id="28136.SAMN02745202_01731"/>
<keyword evidence="2" id="KW-0004">4Fe-4S</keyword>
<dbReference type="SFLD" id="SFLDS00029">
    <property type="entry name" value="Radical_SAM"/>
    <property type="match status" value="1"/>
</dbReference>
<dbReference type="Proteomes" id="UP000190065">
    <property type="component" value="Unassembled WGS sequence"/>
</dbReference>
<dbReference type="InterPro" id="IPR013785">
    <property type="entry name" value="Aldolase_TIM"/>
</dbReference>
<dbReference type="GO" id="GO:0043365">
    <property type="term" value="F:[formate-C-acetyltransferase]-activating enzyme activity"/>
    <property type="evidence" value="ECO:0007669"/>
    <property type="project" value="InterPro"/>
</dbReference>
<dbReference type="InterPro" id="IPR058240">
    <property type="entry name" value="rSAM_sf"/>
</dbReference>
<proteinExistence type="inferred from homology"/>
<keyword evidence="7" id="KW-0560">Oxidoreductase</keyword>
<dbReference type="PANTHER" id="PTHR30352:SF2">
    <property type="entry name" value="ANAEROBIC RIBONUCLEOSIDE-TRIPHOSPHATE REDUCTASE-ACTIVATING PROTEIN"/>
    <property type="match status" value="1"/>
</dbReference>
<evidence type="ECO:0000256" key="3">
    <source>
        <dbReference type="ARBA" id="ARBA00022691"/>
    </source>
</evidence>
<dbReference type="SFLD" id="SFLDG01063">
    <property type="entry name" value="activating_enzymes__group_1"/>
    <property type="match status" value="1"/>
</dbReference>
<dbReference type="RefSeq" id="WP_025071173.1">
    <property type="nucleotide sequence ID" value="NZ_FUXK01000020.1"/>
</dbReference>
<dbReference type="eggNOG" id="COG0602">
    <property type="taxonomic scope" value="Bacteria"/>
</dbReference>
<dbReference type="GO" id="GO:0046872">
    <property type="term" value="F:metal ion binding"/>
    <property type="evidence" value="ECO:0007669"/>
    <property type="project" value="UniProtKB-KW"/>
</dbReference>
<dbReference type="GO" id="GO:0051539">
    <property type="term" value="F:4 iron, 4 sulfur cluster binding"/>
    <property type="evidence" value="ECO:0007669"/>
    <property type="project" value="UniProtKB-KW"/>
</dbReference>
<keyword evidence="3" id="KW-0949">S-adenosyl-L-methionine</keyword>